<dbReference type="GeneID" id="40313244"/>
<dbReference type="Proteomes" id="UP000224006">
    <property type="component" value="Chromosome VIII"/>
</dbReference>
<dbReference type="Pfam" id="PF13202">
    <property type="entry name" value="EF-hand_5"/>
    <property type="match status" value="1"/>
</dbReference>
<protein>
    <submittedName>
        <fullName evidence="3">Putative calcium binding protein</fullName>
    </submittedName>
</protein>
<organism evidence="3 4">
    <name type="scientific">Besnoitia besnoiti</name>
    <name type="common">Apicomplexan protozoan</name>
    <dbReference type="NCBI Taxonomy" id="94643"/>
    <lineage>
        <taxon>Eukaryota</taxon>
        <taxon>Sar</taxon>
        <taxon>Alveolata</taxon>
        <taxon>Apicomplexa</taxon>
        <taxon>Conoidasida</taxon>
        <taxon>Coccidia</taxon>
        <taxon>Eucoccidiorida</taxon>
        <taxon>Eimeriorina</taxon>
        <taxon>Sarcocystidae</taxon>
        <taxon>Besnoitia</taxon>
    </lineage>
</organism>
<dbReference type="STRING" id="94643.A0A2A9M5A3"/>
<reference evidence="3 4" key="1">
    <citation type="submission" date="2017-09" db="EMBL/GenBank/DDBJ databases">
        <title>Genome sequencing of Besnoitia besnoiti strain Bb-Ger1.</title>
        <authorList>
            <person name="Schares G."/>
            <person name="Venepally P."/>
            <person name="Lorenzi H.A."/>
        </authorList>
    </citation>
    <scope>NUCLEOTIDE SEQUENCE [LARGE SCALE GENOMIC DNA]</scope>
    <source>
        <strain evidence="3 4">Bb-Ger1</strain>
    </source>
</reference>
<feature type="domain" description="EF-hand" evidence="2">
    <location>
        <begin position="101"/>
        <end position="136"/>
    </location>
</feature>
<dbReference type="Gene3D" id="1.10.238.10">
    <property type="entry name" value="EF-hand"/>
    <property type="match status" value="3"/>
</dbReference>
<dbReference type="SMART" id="SM00054">
    <property type="entry name" value="EFh"/>
    <property type="match status" value="5"/>
</dbReference>
<dbReference type="PROSITE" id="PS00018">
    <property type="entry name" value="EF_HAND_1"/>
    <property type="match status" value="4"/>
</dbReference>
<dbReference type="PANTHER" id="PTHR10827:SF85">
    <property type="entry name" value="CALCIUM-BINDING PROTEIN"/>
    <property type="match status" value="1"/>
</dbReference>
<evidence type="ECO:0000313" key="3">
    <source>
        <dbReference type="EMBL" id="PFH33119.1"/>
    </source>
</evidence>
<feature type="domain" description="EF-hand" evidence="2">
    <location>
        <begin position="137"/>
        <end position="172"/>
    </location>
</feature>
<dbReference type="SUPFAM" id="SSF47473">
    <property type="entry name" value="EF-hand"/>
    <property type="match status" value="2"/>
</dbReference>
<dbReference type="InterPro" id="IPR011992">
    <property type="entry name" value="EF-hand-dom_pair"/>
</dbReference>
<feature type="domain" description="EF-hand" evidence="2">
    <location>
        <begin position="252"/>
        <end position="287"/>
    </location>
</feature>
<dbReference type="VEuPathDB" id="ToxoDB:BESB_083180"/>
<dbReference type="PANTHER" id="PTHR10827">
    <property type="entry name" value="RETICULOCALBIN"/>
    <property type="match status" value="1"/>
</dbReference>
<dbReference type="AlphaFoldDB" id="A0A2A9M5A3"/>
<dbReference type="PROSITE" id="PS50222">
    <property type="entry name" value="EF_HAND_2"/>
    <property type="match status" value="4"/>
</dbReference>
<sequence length="359" mass="40047">MCVSRPAFPRDLDTMASSAPKAGFTPSFSSRGSALGKKTSFALLAAFSCDFLLSLLSSPSASSFSSQASAVSAWSALGAAAAPPKLSGEKLAELMQMDLKDIKERMLALFDMIDANKDNEIDTEEARAWSTKLKNAMHHHQVRMEFQAIDKDNDGRVSLAELEATYVDGQDQKQLEQHKKEVEQRFKAVDKDGDGLLDMTEIMILMDPGKDEVLMSIEVEEILTAQDKDGDRKISLKEFIDTEGASGALSESDKAELQKEFGSYDMNADGFIDEEELKQIIKDPHAHEIRVLLEEFVKDLKDGKVGREQWEKDFEAFAVSMLTDNGEVLRFPEDYKGLDFPFKTIVPKIQETEDKHDEL</sequence>
<evidence type="ECO:0000256" key="1">
    <source>
        <dbReference type="ARBA" id="ARBA00022837"/>
    </source>
</evidence>
<comment type="caution">
    <text evidence="3">The sequence shown here is derived from an EMBL/GenBank/DDBJ whole genome shotgun (WGS) entry which is preliminary data.</text>
</comment>
<dbReference type="GO" id="GO:0005509">
    <property type="term" value="F:calcium ion binding"/>
    <property type="evidence" value="ECO:0007669"/>
    <property type="project" value="InterPro"/>
</dbReference>
<dbReference type="OrthoDB" id="26525at2759"/>
<proteinExistence type="predicted"/>
<keyword evidence="1" id="KW-0106">Calcium</keyword>
<feature type="domain" description="EF-hand" evidence="2">
    <location>
        <begin position="177"/>
        <end position="212"/>
    </location>
</feature>
<dbReference type="EMBL" id="NWUJ01000009">
    <property type="protein sequence ID" value="PFH33119.1"/>
    <property type="molecule type" value="Genomic_DNA"/>
</dbReference>
<evidence type="ECO:0000313" key="4">
    <source>
        <dbReference type="Proteomes" id="UP000224006"/>
    </source>
</evidence>
<dbReference type="SMR" id="A0A2A9M5A3"/>
<gene>
    <name evidence="3" type="ORF">BESB_083180</name>
</gene>
<accession>A0A2A9M5A3</accession>
<keyword evidence="4" id="KW-1185">Reference proteome</keyword>
<dbReference type="Pfam" id="PF13499">
    <property type="entry name" value="EF-hand_7"/>
    <property type="match status" value="2"/>
</dbReference>
<dbReference type="InterPro" id="IPR002048">
    <property type="entry name" value="EF_hand_dom"/>
</dbReference>
<dbReference type="RefSeq" id="XP_029217128.1">
    <property type="nucleotide sequence ID" value="XM_029366668.1"/>
</dbReference>
<dbReference type="InterPro" id="IPR018247">
    <property type="entry name" value="EF_Hand_1_Ca_BS"/>
</dbReference>
<evidence type="ECO:0000259" key="2">
    <source>
        <dbReference type="PROSITE" id="PS50222"/>
    </source>
</evidence>
<dbReference type="KEGG" id="bbes:BESB_083180"/>
<name>A0A2A9M5A3_BESBE</name>